<accession>A0ABN2BIK1</accession>
<dbReference type="EMBL" id="BAAAQD010000016">
    <property type="protein sequence ID" value="GAA1541383.1"/>
    <property type="molecule type" value="Genomic_DNA"/>
</dbReference>
<gene>
    <name evidence="1" type="ORF">GCM10009827_071060</name>
</gene>
<dbReference type="RefSeq" id="WP_344506975.1">
    <property type="nucleotide sequence ID" value="NZ_BAAAQD010000016.1"/>
</dbReference>
<protein>
    <submittedName>
        <fullName evidence="1">Uncharacterized protein</fullName>
    </submittedName>
</protein>
<reference evidence="1 2" key="1">
    <citation type="journal article" date="2019" name="Int. J. Syst. Evol. Microbiol.">
        <title>The Global Catalogue of Microorganisms (GCM) 10K type strain sequencing project: providing services to taxonomists for standard genome sequencing and annotation.</title>
        <authorList>
            <consortium name="The Broad Institute Genomics Platform"/>
            <consortium name="The Broad Institute Genome Sequencing Center for Infectious Disease"/>
            <person name="Wu L."/>
            <person name="Ma J."/>
        </authorList>
    </citation>
    <scope>NUCLEOTIDE SEQUENCE [LARGE SCALE GENOMIC DNA]</scope>
    <source>
        <strain evidence="1 2">JCM 15933</strain>
    </source>
</reference>
<evidence type="ECO:0000313" key="2">
    <source>
        <dbReference type="Proteomes" id="UP001501470"/>
    </source>
</evidence>
<evidence type="ECO:0000313" key="1">
    <source>
        <dbReference type="EMBL" id="GAA1541383.1"/>
    </source>
</evidence>
<keyword evidence="2" id="KW-1185">Reference proteome</keyword>
<organism evidence="1 2">
    <name type="scientific">Dactylosporangium maewongense</name>
    <dbReference type="NCBI Taxonomy" id="634393"/>
    <lineage>
        <taxon>Bacteria</taxon>
        <taxon>Bacillati</taxon>
        <taxon>Actinomycetota</taxon>
        <taxon>Actinomycetes</taxon>
        <taxon>Micromonosporales</taxon>
        <taxon>Micromonosporaceae</taxon>
        <taxon>Dactylosporangium</taxon>
    </lineage>
</organism>
<name>A0ABN2BIK1_9ACTN</name>
<comment type="caution">
    <text evidence="1">The sequence shown here is derived from an EMBL/GenBank/DDBJ whole genome shotgun (WGS) entry which is preliminary data.</text>
</comment>
<sequence>MSATPPAAILDRMNITVQTVPDPHPVDTAWVDEALATTATAEAIIGRPVGGGDGIMIAASGEGRFEIVEARRGKGPAPARYMQVVAFDGPRTAQWAAAEERAATRLWPAVRDLPGIVWTVRLRAAGNAVTIVTLAESADAIDAAVRAVMSTPLLPGEDPALLTGPDRIGVYHLVHADLPLTPVGSPA</sequence>
<dbReference type="Proteomes" id="UP001501470">
    <property type="component" value="Unassembled WGS sequence"/>
</dbReference>
<proteinExistence type="predicted"/>